<dbReference type="PANTHER" id="PTHR16171">
    <property type="entry name" value="DNA REPAIR PROTEIN COMPLEMENTING XP-G CELLS-RELATED"/>
    <property type="match status" value="1"/>
</dbReference>
<dbReference type="InterPro" id="IPR006086">
    <property type="entry name" value="XPG-I_dom"/>
</dbReference>
<dbReference type="Pfam" id="PF00867">
    <property type="entry name" value="XPG_I"/>
    <property type="match status" value="1"/>
</dbReference>
<dbReference type="SUPFAM" id="SSF81321">
    <property type="entry name" value="Family A G protein-coupled receptor-like"/>
    <property type="match status" value="1"/>
</dbReference>
<dbReference type="PRINTS" id="PR00237">
    <property type="entry name" value="GPCRRHODOPSN"/>
</dbReference>
<feature type="transmembrane region" description="Helical" evidence="8">
    <location>
        <begin position="140"/>
        <end position="162"/>
    </location>
</feature>
<feature type="compositionally biased region" description="Basic residues" evidence="7">
    <location>
        <begin position="1074"/>
        <end position="1092"/>
    </location>
</feature>
<keyword evidence="3 8" id="KW-0812">Transmembrane</keyword>
<organism evidence="10 11">
    <name type="scientific">Ancylostoma ceylanicum</name>
    <dbReference type="NCBI Taxonomy" id="53326"/>
    <lineage>
        <taxon>Eukaryota</taxon>
        <taxon>Metazoa</taxon>
        <taxon>Ecdysozoa</taxon>
        <taxon>Nematoda</taxon>
        <taxon>Chromadorea</taxon>
        <taxon>Rhabditida</taxon>
        <taxon>Rhabditina</taxon>
        <taxon>Rhabditomorpha</taxon>
        <taxon>Strongyloidea</taxon>
        <taxon>Ancylostomatidae</taxon>
        <taxon>Ancylostomatinae</taxon>
        <taxon>Ancylostoma</taxon>
    </lineage>
</organism>
<dbReference type="Gene3D" id="3.40.50.1010">
    <property type="entry name" value="5'-nuclease"/>
    <property type="match status" value="1"/>
</dbReference>
<dbReference type="Proteomes" id="UP000024635">
    <property type="component" value="Unassembled WGS sequence"/>
</dbReference>
<feature type="compositionally biased region" description="Basic and acidic residues" evidence="7">
    <location>
        <begin position="691"/>
        <end position="718"/>
    </location>
</feature>
<sequence length="1116" mass="126576">MQRSLQQLSSDPTLPEISKEPHRALMSGAYIMLNVTNITEVVEEDWTDLCEDGSLLDQDSVRFPLILIYLFVFTVCLLGNFFTIVVIVLHPTMRTGTNYFLANLALADLLVAAFCILQNMVHIVGFDHGNWTLGEAMCYIYVFMLHFIPCLSVGILVCVSIEKYLVFMHPFSKWTQQILRRRVRFMMTMATWALSIASNIPYALNTRLYRFSDTAAACGRTDTLRVWVTVSFILWYIFPLTVLALMYTNIGMMLWRSGSCVITVTRPSSDSQSSGQTGASWQMSNGRTIVYKQDSLLQVPEDPQVKKRQRDLTESRRKVPYMPPALRYYDSATPAWVVRLLIVLVASFAILTLPHHARLLHTMWSTTPQCNNDWSILLQPLSYIFLFLSSAINPILYAFLSKRFREAASDIFYCKKGIDYRSRPHISAYLNVPLEIAPKDERSPSRKGLFSHLSRTRSRTRTIVSDLPEDSRALNPSAGSQTQSEIEAVKNKLTSTTSKRQRFENDLFDILPANPVEVVDLSDDDEDIVVLEEKRADRDSPPSRTIDLLMDERERIRASRLKPSQIPSDSKTFSDFQLQRLLLRSRLNNHIQQLCENREPEIPKEYLPDAYSQHPLFAIADNDEEESSTGESEEEQFYSKTTMIEDLAKRNAGHRAADPVILRTDDWSSDSGTDDFIDVPSTDSVIEQYLLEEKPGTKEEVQEEKADTKEEPLEEKPSTSKTSDVVESSANEESQDSKFSSSKDTDDQWEPALDDEIQWVDRQDNGDSVAARNRDSELYKDLQEFLSACGFPWIEAPGEAEAQCVELERLGLVQGVVSDDSDVWAFGVKNVYRHLFSKTKNVQHYGSRIIQQSLGLSQSEFVGIAILSGGDYSSGLAGVGVVNAIELLSEFAVTRSADEGRSLEAETLSTLKKMEEWLKTFESDVETPEPIAIRRKLRTLIKKNNEMDRIKLVANPDVVAAYFRPNVDKSKEKFRWKSVDVEKVRALLYTRLGWDDAKFERQTLIALQRWNDFITGKTSYQRHITSYTHKLQQSPDEQKTTLTKRVETALAKLAKKTGSSSNPAAIATQPPKPPARKLPQRKGRPAKKRAKSSRSSASPQDLQLSEESDSDELSVV</sequence>
<dbReference type="InterPro" id="IPR017452">
    <property type="entry name" value="GPCR_Rhodpsn_7TM"/>
</dbReference>
<feature type="transmembrane region" description="Helical" evidence="8">
    <location>
        <begin position="101"/>
        <end position="120"/>
    </location>
</feature>
<keyword evidence="4 8" id="KW-1133">Transmembrane helix</keyword>
<evidence type="ECO:0000256" key="5">
    <source>
        <dbReference type="ARBA" id="ARBA00023136"/>
    </source>
</evidence>
<feature type="compositionally biased region" description="Acidic residues" evidence="7">
    <location>
        <begin position="1104"/>
        <end position="1116"/>
    </location>
</feature>
<dbReference type="PANTHER" id="PTHR16171:SF7">
    <property type="entry name" value="DNA REPAIR PROTEIN RAD2"/>
    <property type="match status" value="1"/>
</dbReference>
<dbReference type="SUPFAM" id="SSF88723">
    <property type="entry name" value="PIN domain-like"/>
    <property type="match status" value="1"/>
</dbReference>
<evidence type="ECO:0000256" key="1">
    <source>
        <dbReference type="ARBA" id="ARBA00004123"/>
    </source>
</evidence>
<dbReference type="SMART" id="SM00279">
    <property type="entry name" value="HhH2"/>
    <property type="match status" value="1"/>
</dbReference>
<dbReference type="InterPro" id="IPR029060">
    <property type="entry name" value="PIN-like_dom_sf"/>
</dbReference>
<evidence type="ECO:0000256" key="8">
    <source>
        <dbReference type="SAM" id="Phobius"/>
    </source>
</evidence>
<dbReference type="InterPro" id="IPR000276">
    <property type="entry name" value="GPCR_Rhodpsn"/>
</dbReference>
<dbReference type="AlphaFoldDB" id="A0A016TET6"/>
<dbReference type="SUPFAM" id="SSF47807">
    <property type="entry name" value="5' to 3' exonuclease, C-terminal subdomain"/>
    <property type="match status" value="1"/>
</dbReference>
<evidence type="ECO:0000256" key="7">
    <source>
        <dbReference type="SAM" id="MobiDB-lite"/>
    </source>
</evidence>
<feature type="region of interest" description="Disordered" evidence="7">
    <location>
        <begin position="690"/>
        <end position="764"/>
    </location>
</feature>
<protein>
    <recommendedName>
        <fullName evidence="9">G-protein coupled receptors family 1 profile domain-containing protein</fullName>
    </recommendedName>
</protein>
<dbReference type="GO" id="GO:0004520">
    <property type="term" value="F:DNA endonuclease activity"/>
    <property type="evidence" value="ECO:0007669"/>
    <property type="project" value="TreeGrafter"/>
</dbReference>
<proteinExistence type="predicted"/>
<comment type="caution">
    <text evidence="10">The sequence shown here is derived from an EMBL/GenBank/DDBJ whole genome shotgun (WGS) entry which is preliminary data.</text>
</comment>
<feature type="compositionally biased region" description="Low complexity" evidence="7">
    <location>
        <begin position="1093"/>
        <end position="1103"/>
    </location>
</feature>
<evidence type="ECO:0000256" key="6">
    <source>
        <dbReference type="ARBA" id="ARBA00023242"/>
    </source>
</evidence>
<evidence type="ECO:0000256" key="4">
    <source>
        <dbReference type="ARBA" id="ARBA00022989"/>
    </source>
</evidence>
<feature type="compositionally biased region" description="Polar residues" evidence="7">
    <location>
        <begin position="719"/>
        <end position="732"/>
    </location>
</feature>
<dbReference type="PROSITE" id="PS50262">
    <property type="entry name" value="G_PROTEIN_RECEP_F1_2"/>
    <property type="match status" value="1"/>
</dbReference>
<dbReference type="EMBL" id="JARK01001446">
    <property type="protein sequence ID" value="EYC01108.1"/>
    <property type="molecule type" value="Genomic_DNA"/>
</dbReference>
<feature type="region of interest" description="Disordered" evidence="7">
    <location>
        <begin position="466"/>
        <end position="485"/>
    </location>
</feature>
<feature type="transmembrane region" description="Helical" evidence="8">
    <location>
        <begin position="183"/>
        <end position="204"/>
    </location>
</feature>
<dbReference type="InterPro" id="IPR008918">
    <property type="entry name" value="HhH2"/>
</dbReference>
<dbReference type="OrthoDB" id="5964776at2759"/>
<keyword evidence="6" id="KW-0539">Nucleus</keyword>
<feature type="transmembrane region" description="Helical" evidence="8">
    <location>
        <begin position="377"/>
        <end position="400"/>
    </location>
</feature>
<dbReference type="SMART" id="SM00484">
    <property type="entry name" value="XPGI"/>
    <property type="match status" value="1"/>
</dbReference>
<reference evidence="11" key="1">
    <citation type="journal article" date="2015" name="Nat. Genet.">
        <title>The genome and transcriptome of the zoonotic hookworm Ancylostoma ceylanicum identify infection-specific gene families.</title>
        <authorList>
            <person name="Schwarz E.M."/>
            <person name="Hu Y."/>
            <person name="Antoshechkin I."/>
            <person name="Miller M.M."/>
            <person name="Sternberg P.W."/>
            <person name="Aroian R.V."/>
        </authorList>
    </citation>
    <scope>NUCLEOTIDE SEQUENCE</scope>
    <source>
        <strain evidence="11">HY135</strain>
    </source>
</reference>
<keyword evidence="11" id="KW-1185">Reference proteome</keyword>
<dbReference type="InterPro" id="IPR036279">
    <property type="entry name" value="5-3_exonuclease_C_sf"/>
</dbReference>
<feature type="transmembrane region" description="Helical" evidence="8">
    <location>
        <begin position="66"/>
        <end position="89"/>
    </location>
</feature>
<feature type="transmembrane region" description="Helical" evidence="8">
    <location>
        <begin position="224"/>
        <end position="247"/>
    </location>
</feature>
<dbReference type="Pfam" id="PF00001">
    <property type="entry name" value="7tm_1"/>
    <property type="match status" value="1"/>
</dbReference>
<feature type="compositionally biased region" description="Acidic residues" evidence="7">
    <location>
        <begin position="747"/>
        <end position="758"/>
    </location>
</feature>
<feature type="domain" description="G-protein coupled receptors family 1 profile" evidence="9">
    <location>
        <begin position="79"/>
        <end position="397"/>
    </location>
</feature>
<evidence type="ECO:0000256" key="3">
    <source>
        <dbReference type="ARBA" id="ARBA00022692"/>
    </source>
</evidence>
<comment type="subcellular location">
    <subcellularLocation>
        <location evidence="2">Membrane</location>
    </subcellularLocation>
    <subcellularLocation>
        <location evidence="1">Nucleus</location>
    </subcellularLocation>
</comment>
<dbReference type="Gene3D" id="1.10.150.20">
    <property type="entry name" value="5' to 3' exonuclease, C-terminal subdomain"/>
    <property type="match status" value="1"/>
</dbReference>
<keyword evidence="5 8" id="KW-0472">Membrane</keyword>
<dbReference type="GO" id="GO:0016020">
    <property type="term" value="C:membrane"/>
    <property type="evidence" value="ECO:0007669"/>
    <property type="project" value="UniProtKB-SubCell"/>
</dbReference>
<name>A0A016TET6_9BILA</name>
<evidence type="ECO:0000259" key="9">
    <source>
        <dbReference type="PROSITE" id="PS50262"/>
    </source>
</evidence>
<accession>A0A016TET6</accession>
<feature type="transmembrane region" description="Helical" evidence="8">
    <location>
        <begin position="336"/>
        <end position="357"/>
    </location>
</feature>
<dbReference type="STRING" id="53326.A0A016TET6"/>
<dbReference type="GO" id="GO:0003697">
    <property type="term" value="F:single-stranded DNA binding"/>
    <property type="evidence" value="ECO:0007669"/>
    <property type="project" value="TreeGrafter"/>
</dbReference>
<dbReference type="Gene3D" id="1.20.1070.10">
    <property type="entry name" value="Rhodopsin 7-helix transmembrane proteins"/>
    <property type="match status" value="1"/>
</dbReference>
<evidence type="ECO:0000256" key="2">
    <source>
        <dbReference type="ARBA" id="ARBA00004370"/>
    </source>
</evidence>
<dbReference type="GO" id="GO:0004930">
    <property type="term" value="F:G protein-coupled receptor activity"/>
    <property type="evidence" value="ECO:0007669"/>
    <property type="project" value="InterPro"/>
</dbReference>
<dbReference type="CDD" id="cd09868">
    <property type="entry name" value="PIN_XPG_RAD2"/>
    <property type="match status" value="1"/>
</dbReference>
<evidence type="ECO:0000313" key="11">
    <source>
        <dbReference type="Proteomes" id="UP000024635"/>
    </source>
</evidence>
<gene>
    <name evidence="10" type="primary">Acey_s0110.g168</name>
    <name evidence="10" type="synonym">Acey-npr-20</name>
    <name evidence="10" type="ORF">Y032_0110g168</name>
</gene>
<dbReference type="GO" id="GO:0005634">
    <property type="term" value="C:nucleus"/>
    <property type="evidence" value="ECO:0007669"/>
    <property type="project" value="UniProtKB-SubCell"/>
</dbReference>
<evidence type="ECO:0000313" key="10">
    <source>
        <dbReference type="EMBL" id="EYC01108.1"/>
    </source>
</evidence>
<feature type="region of interest" description="Disordered" evidence="7">
    <location>
        <begin position="1054"/>
        <end position="1116"/>
    </location>
</feature>